<dbReference type="Gene3D" id="3.10.310.10">
    <property type="entry name" value="Diaminopimelate Epimerase, Chain A, domain 1"/>
    <property type="match status" value="2"/>
</dbReference>
<accession>A0ABS4SEE3</accession>
<dbReference type="NCBIfam" id="TIGR00654">
    <property type="entry name" value="PhzF_family"/>
    <property type="match status" value="1"/>
</dbReference>
<dbReference type="PANTHER" id="PTHR13774:SF17">
    <property type="entry name" value="PHENAZINE BIOSYNTHESIS-LIKE DOMAIN-CONTAINING PROTEIN"/>
    <property type="match status" value="1"/>
</dbReference>
<keyword evidence="2" id="KW-0413">Isomerase</keyword>
<proteinExistence type="inferred from homology"/>
<keyword evidence="4" id="KW-1185">Reference proteome</keyword>
<protein>
    <submittedName>
        <fullName evidence="3">PhzF family phenazine biosynthesis protein</fullName>
    </submittedName>
</protein>
<dbReference type="EMBL" id="JAGINP010000002">
    <property type="protein sequence ID" value="MBP2290940.1"/>
    <property type="molecule type" value="Genomic_DNA"/>
</dbReference>
<dbReference type="Pfam" id="PF02567">
    <property type="entry name" value="PhzC-PhzF"/>
    <property type="match status" value="1"/>
</dbReference>
<dbReference type="SUPFAM" id="SSF54506">
    <property type="entry name" value="Diaminopimelate epimerase-like"/>
    <property type="match status" value="1"/>
</dbReference>
<dbReference type="PANTHER" id="PTHR13774">
    <property type="entry name" value="PHENAZINE BIOSYNTHESIS PROTEIN"/>
    <property type="match status" value="1"/>
</dbReference>
<evidence type="ECO:0000313" key="4">
    <source>
        <dbReference type="Proteomes" id="UP000781958"/>
    </source>
</evidence>
<evidence type="ECO:0000256" key="2">
    <source>
        <dbReference type="ARBA" id="ARBA00023235"/>
    </source>
</evidence>
<name>A0ABS4SEE3_9PROT</name>
<dbReference type="Proteomes" id="UP000781958">
    <property type="component" value="Unassembled WGS sequence"/>
</dbReference>
<dbReference type="PIRSF" id="PIRSF016184">
    <property type="entry name" value="PhzC_PhzF"/>
    <property type="match status" value="1"/>
</dbReference>
<gene>
    <name evidence="3" type="ORF">J2851_000682</name>
</gene>
<dbReference type="RefSeq" id="WP_209764000.1">
    <property type="nucleotide sequence ID" value="NZ_JAGINP010000002.1"/>
</dbReference>
<sequence>MRLPIYQVDAFADAVFTGNPAAVVPLESWLPDETLQAIAMENNLAETAYFVRSGEGRSGDGYDLRWFTPTVEVDLCGHATLASAFVIATILEPGRERIDFTTRQAGVLTVTRSGDLYTLDFPCRPPEPLAEAPAGLLEALGGPKPVALLKSRDVLVVYEDAAAVSSLAPDMAALAKIEGFAVNVTAPGSGGVDFVSRFFAPGQGIPEDPVTGSAHCTLIPYWAARLGKDRLEARQISARGGALSCELAGDRVKIGGRGVLFLEGAIHI</sequence>
<comment type="caution">
    <text evidence="3">The sequence shown here is derived from an EMBL/GenBank/DDBJ whole genome shotgun (WGS) entry which is preliminary data.</text>
</comment>
<comment type="similarity">
    <text evidence="1">Belongs to the PhzF family.</text>
</comment>
<dbReference type="InterPro" id="IPR003719">
    <property type="entry name" value="Phenazine_PhzF-like"/>
</dbReference>
<evidence type="ECO:0000256" key="1">
    <source>
        <dbReference type="ARBA" id="ARBA00008270"/>
    </source>
</evidence>
<reference evidence="3 4" key="1">
    <citation type="submission" date="2021-03" db="EMBL/GenBank/DDBJ databases">
        <title>Genomic Encyclopedia of Type Strains, Phase III (KMG-III): the genomes of soil and plant-associated and newly described type strains.</title>
        <authorList>
            <person name="Whitman W."/>
        </authorList>
    </citation>
    <scope>NUCLEOTIDE SEQUENCE [LARGE SCALE GENOMIC DNA]</scope>
    <source>
        <strain evidence="3 4">IMMIB AFH-6</strain>
    </source>
</reference>
<organism evidence="3 4">
    <name type="scientific">Azospirillum rugosum</name>
    <dbReference type="NCBI Taxonomy" id="416170"/>
    <lineage>
        <taxon>Bacteria</taxon>
        <taxon>Pseudomonadati</taxon>
        <taxon>Pseudomonadota</taxon>
        <taxon>Alphaproteobacteria</taxon>
        <taxon>Rhodospirillales</taxon>
        <taxon>Azospirillaceae</taxon>
        <taxon>Azospirillum</taxon>
    </lineage>
</organism>
<evidence type="ECO:0000313" key="3">
    <source>
        <dbReference type="EMBL" id="MBP2290940.1"/>
    </source>
</evidence>